<dbReference type="AlphaFoldDB" id="W7J294"/>
<feature type="region of interest" description="Disordered" evidence="1">
    <location>
        <begin position="1"/>
        <end position="22"/>
    </location>
</feature>
<name>W7J294_9PSEU</name>
<comment type="caution">
    <text evidence="2">The sequence shown here is derived from an EMBL/GenBank/DDBJ whole genome shotgun (WGS) entry which is preliminary data.</text>
</comment>
<gene>
    <name evidence="2" type="ORF">UO65_4362</name>
</gene>
<dbReference type="STRING" id="909613.UO65_4362"/>
<feature type="compositionally biased region" description="Low complexity" evidence="1">
    <location>
        <begin position="10"/>
        <end position="22"/>
    </location>
</feature>
<dbReference type="Proteomes" id="UP000019277">
    <property type="component" value="Unassembled WGS sequence"/>
</dbReference>
<dbReference type="EMBL" id="AYXG01000165">
    <property type="protein sequence ID" value="EWC60254.1"/>
    <property type="molecule type" value="Genomic_DNA"/>
</dbReference>
<evidence type="ECO:0000313" key="2">
    <source>
        <dbReference type="EMBL" id="EWC60254.1"/>
    </source>
</evidence>
<sequence>MDRLRPLNPRPGRAARVGPGAGKVPAVIGMEAESHCFTWTV</sequence>
<keyword evidence="3" id="KW-1185">Reference proteome</keyword>
<evidence type="ECO:0000256" key="1">
    <source>
        <dbReference type="SAM" id="MobiDB-lite"/>
    </source>
</evidence>
<organism evidence="2 3">
    <name type="scientific">Actinokineospora spheciospongiae</name>
    <dbReference type="NCBI Taxonomy" id="909613"/>
    <lineage>
        <taxon>Bacteria</taxon>
        <taxon>Bacillati</taxon>
        <taxon>Actinomycetota</taxon>
        <taxon>Actinomycetes</taxon>
        <taxon>Pseudonocardiales</taxon>
        <taxon>Pseudonocardiaceae</taxon>
        <taxon>Actinokineospora</taxon>
    </lineage>
</organism>
<accession>W7J294</accession>
<protein>
    <submittedName>
        <fullName evidence="2">Uncharacterized protein</fullName>
    </submittedName>
</protein>
<reference evidence="2 3" key="1">
    <citation type="journal article" date="2014" name="Genome Announc.">
        <title>Draft Genome Sequence of the Antitrypanosomally Active Sponge-Associated Bacterium Actinokineospora sp. Strain EG49.</title>
        <authorList>
            <person name="Harjes J."/>
            <person name="Ryu T."/>
            <person name="Abdelmohsen U.R."/>
            <person name="Moitinho-Silva L."/>
            <person name="Horn H."/>
            <person name="Ravasi T."/>
            <person name="Hentschel U."/>
        </authorList>
    </citation>
    <scope>NUCLEOTIDE SEQUENCE [LARGE SCALE GENOMIC DNA]</scope>
    <source>
        <strain evidence="2 3">EG49</strain>
    </source>
</reference>
<evidence type="ECO:0000313" key="3">
    <source>
        <dbReference type="Proteomes" id="UP000019277"/>
    </source>
</evidence>
<proteinExistence type="predicted"/>